<evidence type="ECO:0000313" key="7">
    <source>
        <dbReference type="EMBL" id="QOS40740.1"/>
    </source>
</evidence>
<dbReference type="Gene3D" id="1.10.287.950">
    <property type="entry name" value="Methyl-accepting chemotaxis protein"/>
    <property type="match status" value="1"/>
</dbReference>
<dbReference type="Pfam" id="PF00672">
    <property type="entry name" value="HAMP"/>
    <property type="match status" value="1"/>
</dbReference>
<evidence type="ECO:0000256" key="4">
    <source>
        <dbReference type="SAM" id="Phobius"/>
    </source>
</evidence>
<gene>
    <name evidence="7" type="ORF">DYE49_09885</name>
</gene>
<dbReference type="PANTHER" id="PTHR32089">
    <property type="entry name" value="METHYL-ACCEPTING CHEMOTAXIS PROTEIN MCPB"/>
    <property type="match status" value="1"/>
</dbReference>
<evidence type="ECO:0000313" key="8">
    <source>
        <dbReference type="Proteomes" id="UP000593591"/>
    </source>
</evidence>
<comment type="similarity">
    <text evidence="2">Belongs to the methyl-accepting chemotaxis (MCP) protein family.</text>
</comment>
<dbReference type="InterPro" id="IPR004089">
    <property type="entry name" value="MCPsignal_dom"/>
</dbReference>
<sequence>MVKTNTDIVSVLITSYTQKQGFKMKLKAKLFVKIFGGYAAAIVVISILSIVVLINTMSFRSLSHETEHEVLPNALNAKELQIHVIQVQQWLTDISATRGAEGFDDGYDEAEDHAQAFRQIINGYKTFFSSKNDSAKVSQMENILQSFNNFYEVGKQMAAAYIEYGPEQGNEFMEKFDPFAEEIYDEVNAFVEEEVSNITQNIGTIDKDSHSLFTVSTTVSSVSTFLLIIIAIFITRSITVPVKKFTAILKDISEGDGDLTKRININSSDEIGDMANYFNQTFDKIHTLVTSVTQQAHTLENVGTELAANMNETSAAINEISENIRSIKNQTINQSASVTETSSTMEQISGGINTLTELIGEQTSNINESSKSIQSLIENIDSVAETLVSNSRNIETLTQNSQAGKIALDKITEAIQEVAKESEGLLEISKVIQDIATQTNLLAMNAAIEAAHAGETGKGFAVVADEVRKLAENSATQTNTITAVLTKIKDSITAVISYSEDVVARFTLIENGVNTVASQENNIRTNIESQTEQSKTIMDALESLNGLTKKVQSSSVEMQNGSSQITSEARNMNTITQEISSGMNEMASGADQITKSVVSVNDLTMENKASINQLITEVKKFKV</sequence>
<protein>
    <submittedName>
        <fullName evidence="7">Methyl-accepting chemotaxis protein</fullName>
    </submittedName>
</protein>
<dbReference type="KEGG" id="trc:DYE49_09885"/>
<dbReference type="SMART" id="SM00283">
    <property type="entry name" value="MA"/>
    <property type="match status" value="1"/>
</dbReference>
<dbReference type="PANTHER" id="PTHR32089:SF112">
    <property type="entry name" value="LYSOZYME-LIKE PROTEIN-RELATED"/>
    <property type="match status" value="1"/>
</dbReference>
<dbReference type="GO" id="GO:0016020">
    <property type="term" value="C:membrane"/>
    <property type="evidence" value="ECO:0007669"/>
    <property type="project" value="InterPro"/>
</dbReference>
<feature type="transmembrane region" description="Helical" evidence="4">
    <location>
        <begin position="30"/>
        <end position="54"/>
    </location>
</feature>
<dbReference type="Pfam" id="PF00015">
    <property type="entry name" value="MCPsignal"/>
    <property type="match status" value="1"/>
</dbReference>
<evidence type="ECO:0000256" key="2">
    <source>
        <dbReference type="ARBA" id="ARBA00029447"/>
    </source>
</evidence>
<dbReference type="SMART" id="SM00304">
    <property type="entry name" value="HAMP"/>
    <property type="match status" value="1"/>
</dbReference>
<keyword evidence="4" id="KW-0812">Transmembrane</keyword>
<evidence type="ECO:0000259" key="6">
    <source>
        <dbReference type="PROSITE" id="PS50885"/>
    </source>
</evidence>
<evidence type="ECO:0000256" key="3">
    <source>
        <dbReference type="PROSITE-ProRule" id="PRU00284"/>
    </source>
</evidence>
<keyword evidence="4" id="KW-1133">Transmembrane helix</keyword>
<feature type="transmembrane region" description="Helical" evidence="4">
    <location>
        <begin position="212"/>
        <end position="234"/>
    </location>
</feature>
<dbReference type="PROSITE" id="PS50885">
    <property type="entry name" value="HAMP"/>
    <property type="match status" value="1"/>
</dbReference>
<dbReference type="PROSITE" id="PS50111">
    <property type="entry name" value="CHEMOTAXIS_TRANSDUC_2"/>
    <property type="match status" value="1"/>
</dbReference>
<dbReference type="EMBL" id="CP031517">
    <property type="protein sequence ID" value="QOS40740.1"/>
    <property type="molecule type" value="Genomic_DNA"/>
</dbReference>
<accession>A0A7M1XNL6</accession>
<dbReference type="Proteomes" id="UP000593591">
    <property type="component" value="Chromosome"/>
</dbReference>
<dbReference type="AlphaFoldDB" id="A0A7M1XNL6"/>
<reference evidence="7 8" key="1">
    <citation type="submission" date="2018-08" db="EMBL/GenBank/DDBJ databases">
        <title>The first complete genome of Treponema rectale (CHPAT), a commensal spirochete of the bovine rectum.</title>
        <authorList>
            <person name="Staton G.J."/>
            <person name="Clegg S.R."/>
            <person name="Carter S.D."/>
            <person name="Radford A.D."/>
            <person name="Darby A."/>
            <person name="Hall N."/>
            <person name="Birtles R.J."/>
            <person name="Evans N.J."/>
        </authorList>
    </citation>
    <scope>NUCLEOTIDE SEQUENCE [LARGE SCALE GENOMIC DNA]</scope>
    <source>
        <strain evidence="7 8">CHPA</strain>
    </source>
</reference>
<proteinExistence type="inferred from homology"/>
<dbReference type="CDD" id="cd06225">
    <property type="entry name" value="HAMP"/>
    <property type="match status" value="1"/>
</dbReference>
<dbReference type="InterPro" id="IPR003660">
    <property type="entry name" value="HAMP_dom"/>
</dbReference>
<dbReference type="Gene3D" id="6.10.340.10">
    <property type="match status" value="1"/>
</dbReference>
<feature type="domain" description="Methyl-accepting transducer" evidence="5">
    <location>
        <begin position="337"/>
        <end position="559"/>
    </location>
</feature>
<keyword evidence="1 3" id="KW-0807">Transducer</keyword>
<dbReference type="GO" id="GO:0007165">
    <property type="term" value="P:signal transduction"/>
    <property type="evidence" value="ECO:0007669"/>
    <property type="project" value="UniProtKB-KW"/>
</dbReference>
<organism evidence="7 8">
    <name type="scientific">Treponema rectale</name>
    <dbReference type="NCBI Taxonomy" id="744512"/>
    <lineage>
        <taxon>Bacteria</taxon>
        <taxon>Pseudomonadati</taxon>
        <taxon>Spirochaetota</taxon>
        <taxon>Spirochaetia</taxon>
        <taxon>Spirochaetales</taxon>
        <taxon>Treponemataceae</taxon>
        <taxon>Treponema</taxon>
    </lineage>
</organism>
<evidence type="ECO:0000256" key="1">
    <source>
        <dbReference type="ARBA" id="ARBA00023224"/>
    </source>
</evidence>
<keyword evidence="4" id="KW-0472">Membrane</keyword>
<name>A0A7M1XNL6_9SPIR</name>
<evidence type="ECO:0000259" key="5">
    <source>
        <dbReference type="PROSITE" id="PS50111"/>
    </source>
</evidence>
<feature type="domain" description="HAMP" evidence="6">
    <location>
        <begin position="236"/>
        <end position="290"/>
    </location>
</feature>
<dbReference type="SUPFAM" id="SSF58104">
    <property type="entry name" value="Methyl-accepting chemotaxis protein (MCP) signaling domain"/>
    <property type="match status" value="2"/>
</dbReference>